<gene>
    <name evidence="8 13" type="primary">gcvP</name>
    <name evidence="13" type="ORF">E5225_00425</name>
</gene>
<dbReference type="Gene3D" id="3.40.640.10">
    <property type="entry name" value="Type I PLP-dependent aspartate aminotransferase-like (Major domain)"/>
    <property type="match status" value="2"/>
</dbReference>
<feature type="domain" description="Glycine cleavage system P-protein N-terminal" evidence="11">
    <location>
        <begin position="33"/>
        <end position="455"/>
    </location>
</feature>
<dbReference type="GO" id="GO:0005829">
    <property type="term" value="C:cytosol"/>
    <property type="evidence" value="ECO:0007669"/>
    <property type="project" value="TreeGrafter"/>
</dbReference>
<keyword evidence="6 8" id="KW-0560">Oxidoreductase</keyword>
<name>A0A4P7SGQ2_9CELL</name>
<keyword evidence="14" id="KW-1185">Reference proteome</keyword>
<dbReference type="AlphaFoldDB" id="A0A4P7SGQ2"/>
<dbReference type="InterPro" id="IPR049315">
    <property type="entry name" value="GDC-P_N"/>
</dbReference>
<dbReference type="FunFam" id="3.90.1150.10:FF:000007">
    <property type="entry name" value="Glycine dehydrogenase (decarboxylating), mitochondrial"/>
    <property type="match status" value="1"/>
</dbReference>
<evidence type="ECO:0000256" key="10">
    <source>
        <dbReference type="SAM" id="MobiDB-lite"/>
    </source>
</evidence>
<evidence type="ECO:0000256" key="3">
    <source>
        <dbReference type="ARBA" id="ARBA00010756"/>
    </source>
</evidence>
<evidence type="ECO:0000256" key="8">
    <source>
        <dbReference type="HAMAP-Rule" id="MF_00711"/>
    </source>
</evidence>
<dbReference type="InterPro" id="IPR003437">
    <property type="entry name" value="GcvP"/>
</dbReference>
<dbReference type="PANTHER" id="PTHR11773">
    <property type="entry name" value="GLYCINE DEHYDROGENASE, DECARBOXYLATING"/>
    <property type="match status" value="1"/>
</dbReference>
<evidence type="ECO:0000256" key="4">
    <source>
        <dbReference type="ARBA" id="ARBA00011690"/>
    </source>
</evidence>
<reference evidence="13 14" key="1">
    <citation type="submission" date="2019-04" db="EMBL/GenBank/DDBJ databases">
        <title>Isolation and identification of Cellulomonas shaoxiangyii sp. Nov. isolated from feces of the Tibetan antelopes (Pantholops hodgsonii) in the Qinghai-Tibet plateau of China.</title>
        <authorList>
            <person name="Tian Z."/>
        </authorList>
    </citation>
    <scope>NUCLEOTIDE SEQUENCE [LARGE SCALE GENOMIC DNA]</scope>
    <source>
        <strain evidence="13 14">Z28</strain>
    </source>
</reference>
<evidence type="ECO:0000256" key="1">
    <source>
        <dbReference type="ARBA" id="ARBA00001933"/>
    </source>
</evidence>
<feature type="domain" description="Glycine dehydrogenase C-terminal" evidence="12">
    <location>
        <begin position="808"/>
        <end position="929"/>
    </location>
</feature>
<feature type="compositionally biased region" description="Pro residues" evidence="10">
    <location>
        <begin position="14"/>
        <end position="24"/>
    </location>
</feature>
<evidence type="ECO:0000256" key="2">
    <source>
        <dbReference type="ARBA" id="ARBA00003788"/>
    </source>
</evidence>
<dbReference type="OrthoDB" id="9801272at2"/>
<protein>
    <recommendedName>
        <fullName evidence="8">Glycine dehydrogenase (decarboxylating)</fullName>
        <ecNumber evidence="8">1.4.4.2</ecNumber>
    </recommendedName>
    <alternativeName>
        <fullName evidence="8">Glycine cleavage system P-protein</fullName>
    </alternativeName>
    <alternativeName>
        <fullName evidence="8">Glycine decarboxylase</fullName>
    </alternativeName>
    <alternativeName>
        <fullName evidence="8">Glycine dehydrogenase (aminomethyl-transferring)</fullName>
    </alternativeName>
</protein>
<evidence type="ECO:0000256" key="9">
    <source>
        <dbReference type="PIRSR" id="PIRSR603437-50"/>
    </source>
</evidence>
<evidence type="ECO:0000256" key="7">
    <source>
        <dbReference type="ARBA" id="ARBA00049026"/>
    </source>
</evidence>
<comment type="similarity">
    <text evidence="3 8">Belongs to the GcvP family.</text>
</comment>
<accession>A0A4P7SGQ2</accession>
<dbReference type="GO" id="GO:0030170">
    <property type="term" value="F:pyridoxal phosphate binding"/>
    <property type="evidence" value="ECO:0007669"/>
    <property type="project" value="TreeGrafter"/>
</dbReference>
<feature type="region of interest" description="Disordered" evidence="10">
    <location>
        <begin position="1"/>
        <end position="38"/>
    </location>
</feature>
<evidence type="ECO:0000256" key="5">
    <source>
        <dbReference type="ARBA" id="ARBA00022898"/>
    </source>
</evidence>
<dbReference type="EMBL" id="CP039291">
    <property type="protein sequence ID" value="QCB92246.1"/>
    <property type="molecule type" value="Genomic_DNA"/>
</dbReference>
<dbReference type="InterPro" id="IPR015422">
    <property type="entry name" value="PyrdxlP-dep_Trfase_small"/>
</dbReference>
<keyword evidence="5 8" id="KW-0663">Pyridoxal phosphate</keyword>
<comment type="function">
    <text evidence="2 8">The glycine cleavage system catalyzes the degradation of glycine. The P protein binds the alpha-amino group of glycine through its pyridoxal phosphate cofactor; CO(2) is released and the remaining methylamine moiety is then transferred to the lipoamide cofactor of the H protein.</text>
</comment>
<evidence type="ECO:0000256" key="6">
    <source>
        <dbReference type="ARBA" id="ARBA00023002"/>
    </source>
</evidence>
<dbReference type="NCBIfam" id="TIGR00461">
    <property type="entry name" value="gcvP"/>
    <property type="match status" value="1"/>
</dbReference>
<evidence type="ECO:0000313" key="13">
    <source>
        <dbReference type="EMBL" id="QCB92246.1"/>
    </source>
</evidence>
<feature type="domain" description="Glycine cleavage system P-protein N-terminal" evidence="11">
    <location>
        <begin position="506"/>
        <end position="763"/>
    </location>
</feature>
<dbReference type="InterPro" id="IPR015421">
    <property type="entry name" value="PyrdxlP-dep_Trfase_major"/>
</dbReference>
<dbReference type="InterPro" id="IPR015424">
    <property type="entry name" value="PyrdxlP-dep_Trfase"/>
</dbReference>
<dbReference type="InterPro" id="IPR049316">
    <property type="entry name" value="GDC-P_C"/>
</dbReference>
<organism evidence="13 14">
    <name type="scientific">Cellulomonas shaoxiangyii</name>
    <dbReference type="NCBI Taxonomy" id="2566013"/>
    <lineage>
        <taxon>Bacteria</taxon>
        <taxon>Bacillati</taxon>
        <taxon>Actinomycetota</taxon>
        <taxon>Actinomycetes</taxon>
        <taxon>Micrococcales</taxon>
        <taxon>Cellulomonadaceae</taxon>
        <taxon>Cellulomonas</taxon>
    </lineage>
</organism>
<dbReference type="Pfam" id="PF02347">
    <property type="entry name" value="GDC-P"/>
    <property type="match status" value="2"/>
</dbReference>
<dbReference type="Gene3D" id="3.90.1150.10">
    <property type="entry name" value="Aspartate Aminotransferase, domain 1"/>
    <property type="match status" value="2"/>
</dbReference>
<dbReference type="Pfam" id="PF21478">
    <property type="entry name" value="GcvP2_C"/>
    <property type="match status" value="1"/>
</dbReference>
<evidence type="ECO:0000259" key="12">
    <source>
        <dbReference type="Pfam" id="PF21478"/>
    </source>
</evidence>
<dbReference type="InterPro" id="IPR020581">
    <property type="entry name" value="GDC_P"/>
</dbReference>
<dbReference type="KEGG" id="celz:E5225_00425"/>
<proteinExistence type="inferred from homology"/>
<comment type="catalytic activity">
    <reaction evidence="7 8">
        <text>N(6)-[(R)-lipoyl]-L-lysyl-[glycine-cleavage complex H protein] + glycine + H(+) = N(6)-[(R)-S(8)-aminomethyldihydrolipoyl]-L-lysyl-[glycine-cleavage complex H protein] + CO2</text>
        <dbReference type="Rhea" id="RHEA:24304"/>
        <dbReference type="Rhea" id="RHEA-COMP:10494"/>
        <dbReference type="Rhea" id="RHEA-COMP:10495"/>
        <dbReference type="ChEBI" id="CHEBI:15378"/>
        <dbReference type="ChEBI" id="CHEBI:16526"/>
        <dbReference type="ChEBI" id="CHEBI:57305"/>
        <dbReference type="ChEBI" id="CHEBI:83099"/>
        <dbReference type="ChEBI" id="CHEBI:83143"/>
        <dbReference type="EC" id="1.4.4.2"/>
    </reaction>
</comment>
<dbReference type="GO" id="GO:0019464">
    <property type="term" value="P:glycine decarboxylation via glycine cleavage system"/>
    <property type="evidence" value="ECO:0007669"/>
    <property type="project" value="UniProtKB-UniRule"/>
</dbReference>
<evidence type="ECO:0000313" key="14">
    <source>
        <dbReference type="Proteomes" id="UP000296469"/>
    </source>
</evidence>
<dbReference type="GO" id="GO:0004375">
    <property type="term" value="F:glycine dehydrogenase (decarboxylating) activity"/>
    <property type="evidence" value="ECO:0007669"/>
    <property type="project" value="UniProtKB-EC"/>
</dbReference>
<sequence length="992" mass="104519">MEPRVTDLDVQPPAAAPAPRPVPHTPAARDFADRHIGPRGDETARMLATLGYDSLDALVDAAVPATIRTDRPLDLPPARSEQQVLADLRALAGRNRVMTQMIGQGYYDTVTPPVIRRNVLESPAWYTAYTPYQPEISQGRLEALLNFQTVVSDLTGLDVANASLLDEATAVAEAVALMWRASKASTGTVVLDADLFPQTLAVTRGRAAAVGLPVVVADLTDGLPEVDGPLVGVVVQQVGASGALRDLRPVVAAAKERGALVTVAADLLALTLATTPGELGADVAVGSAQRFGVPLFGGGPHAAFMAVRQGLARTLPGRLVGVSVDADGAPAYRLALQTREQHIRREKATSNICTAQALLAIVASMYAVFHGPDGLRDIARRVHGHAVALAEVLAAAGVAVEHEAFFDTVRLAVPGRAKDVVRAAAARGVNLYAPDADHVQVSCDETTTDHDLLRVALAFAEGGATTLTPDAGGRYSVGFVGARPADLPPHLTRATGYLAHPVFHRYRSETAMLRYLRRLSDKDLALDRTMIPLGSCTMKLNATVEMEPISWPEFASIHPFAPHDQTDGYAALVDELQRWLAEITGYAAVSVQPNAGSQGELAGLLAIHAYHEARRTPGAEHRDICLIPASAHGTNAASAALAGLKVVVVATAEDGEVDLGDLRAKLEQHGPRVAAIMITYPSTHGVYEEHVREVCDLVHAAGGQVYIDGANLNALVGLARPGELGGDVSHLNLHKTFCIPHGGGGPGVGPVAVARHLVPFLPGDPRPGGEGAAAPVAPVSAAPWGSAGILPISWAYVALMGADGLRTATEVAVLAANYVATRLAPHYPVLYTGPNGLVAHECILDLRPITRATGVTAEDVAKRLMDYGFHAPTLSFPVPGTLMVEPTESEDLAELDRFVDAMVAIRAEIDAVEDGRWPLADSPLRQAPHTAAAVTADAWDHAYGRETAAYPVASLRTDKYWVPVRRIDGARGDRNLVCSCPPVEAFADGDLA</sequence>
<dbReference type="PANTHER" id="PTHR11773:SF1">
    <property type="entry name" value="GLYCINE DEHYDROGENASE (DECARBOXYLATING), MITOCHONDRIAL"/>
    <property type="match status" value="1"/>
</dbReference>
<dbReference type="NCBIfam" id="NF003346">
    <property type="entry name" value="PRK04366.1"/>
    <property type="match status" value="1"/>
</dbReference>
<dbReference type="GO" id="GO:0016594">
    <property type="term" value="F:glycine binding"/>
    <property type="evidence" value="ECO:0007669"/>
    <property type="project" value="TreeGrafter"/>
</dbReference>
<dbReference type="SUPFAM" id="SSF53383">
    <property type="entry name" value="PLP-dependent transferases"/>
    <property type="match status" value="2"/>
</dbReference>
<dbReference type="FunFam" id="3.40.640.10:FF:000007">
    <property type="entry name" value="glycine dehydrogenase (Decarboxylating), mitochondrial"/>
    <property type="match status" value="1"/>
</dbReference>
<dbReference type="GO" id="GO:0005960">
    <property type="term" value="C:glycine cleavage complex"/>
    <property type="evidence" value="ECO:0007669"/>
    <property type="project" value="TreeGrafter"/>
</dbReference>
<dbReference type="Proteomes" id="UP000296469">
    <property type="component" value="Chromosome"/>
</dbReference>
<evidence type="ECO:0000259" key="11">
    <source>
        <dbReference type="Pfam" id="PF02347"/>
    </source>
</evidence>
<dbReference type="EC" id="1.4.4.2" evidence="8"/>
<dbReference type="CDD" id="cd00613">
    <property type="entry name" value="GDC-P"/>
    <property type="match status" value="1"/>
</dbReference>
<comment type="cofactor">
    <cofactor evidence="1 8 9">
        <name>pyridoxal 5'-phosphate</name>
        <dbReference type="ChEBI" id="CHEBI:597326"/>
    </cofactor>
</comment>
<dbReference type="HAMAP" id="MF_00711">
    <property type="entry name" value="GcvP"/>
    <property type="match status" value="1"/>
</dbReference>
<feature type="modified residue" description="N6-(pyridoxal phosphate)lysine" evidence="8 9">
    <location>
        <position position="735"/>
    </location>
</feature>
<comment type="subunit">
    <text evidence="4 8">The glycine cleavage system is composed of four proteins: P, T, L and H.</text>
</comment>